<dbReference type="InterPro" id="IPR044023">
    <property type="entry name" value="Ig_7"/>
</dbReference>
<dbReference type="InterPro" id="IPR026444">
    <property type="entry name" value="Secre_tail"/>
</dbReference>
<evidence type="ECO:0000256" key="1">
    <source>
        <dbReference type="SAM" id="SignalP"/>
    </source>
</evidence>
<feature type="chain" id="PRO_5012681571" evidence="1">
    <location>
        <begin position="29"/>
        <end position="631"/>
    </location>
</feature>
<dbReference type="Gene3D" id="2.60.40.10">
    <property type="entry name" value="Immunoglobulins"/>
    <property type="match status" value="1"/>
</dbReference>
<proteinExistence type="predicted"/>
<evidence type="ECO:0000259" key="3">
    <source>
        <dbReference type="Pfam" id="PF19081"/>
    </source>
</evidence>
<accession>A0A1N7R5D4</accession>
<dbReference type="RefSeq" id="WP_084206452.1">
    <property type="nucleotide sequence ID" value="NZ_AP017422.1"/>
</dbReference>
<evidence type="ECO:0000313" key="4">
    <source>
        <dbReference type="EMBL" id="SIT30321.1"/>
    </source>
</evidence>
<dbReference type="OrthoDB" id="789014at2"/>
<feature type="signal peptide" evidence="1">
    <location>
        <begin position="1"/>
        <end position="28"/>
    </location>
</feature>
<organism evidence="4 5">
    <name type="scientific">Filimonas lacunae</name>
    <dbReference type="NCBI Taxonomy" id="477680"/>
    <lineage>
        <taxon>Bacteria</taxon>
        <taxon>Pseudomonadati</taxon>
        <taxon>Bacteroidota</taxon>
        <taxon>Chitinophagia</taxon>
        <taxon>Chitinophagales</taxon>
        <taxon>Chitinophagaceae</taxon>
        <taxon>Filimonas</taxon>
    </lineage>
</organism>
<feature type="domain" description="Ig-like" evidence="3">
    <location>
        <begin position="393"/>
        <end position="475"/>
    </location>
</feature>
<keyword evidence="5" id="KW-1185">Reference proteome</keyword>
<dbReference type="STRING" id="477680.SAMN05421788_109194"/>
<name>A0A1N7R5D4_9BACT</name>
<sequence length="631" mass="66822">MRMFTLQCRKKAWLLAFAAIFSGGVATAQWTPTGVNNGITFTGNGSGVTAGVDYHVLAMDTATGTLYSAGEDIGNSYKVIVKRLEGTEWKTLGTPWFSVGAAIYINMAISPSGVPHVVYRDGGVFSKLVVKKFNGTNWVLVGKEGFSPANYDNARSRLAFAPDGTLYVAYTDYATGMNGKLSVMKFNGTDWVGVGSPGFTSGAVNANDIAVDPLGRPLVAYGNGTNTNKLSVSRFNGTAWEIVGTDGFTASSALNGAMTLDKSGNPWVVFADATRSNRLTVMKYDGSAWVTVGNAGFTTGILSTHVVYHMCSIIVDNTNNPVVTFADASNGGKVSAMRFNGTDWVLLGDAGFSGGNSNKCVELLRYKNWIYTGFADVTTWQGRIMQYKLCEAPDVPTITADKSKVCLGDAATLRIGSGALNDAAEWSWYTGFCGGTAAGTGASITVMPTVNTTYYVRATGGCADEQSCVPFAVQVADKPETPVITQQTNGLLSSSAINNQWYVNGGAINGANASLYTPAASGNYTVVVTNSDGCSSVSLPFTATVGTNLSNEQVMLLPNPVHDHVKVQFSKIIPQVFINIISLDGKLITTARFNNINAATLDTRALQPGVYLVRVFSDDGSSQILRMIKGN</sequence>
<keyword evidence="1" id="KW-0732">Signal</keyword>
<gene>
    <name evidence="4" type="ORF">SAMN05421788_109194</name>
</gene>
<feature type="domain" description="Secretion system C-terminal sorting" evidence="2">
    <location>
        <begin position="558"/>
        <end position="622"/>
    </location>
</feature>
<reference evidence="5" key="1">
    <citation type="submission" date="2017-01" db="EMBL/GenBank/DDBJ databases">
        <authorList>
            <person name="Varghese N."/>
            <person name="Submissions S."/>
        </authorList>
    </citation>
    <scope>NUCLEOTIDE SEQUENCE [LARGE SCALE GENOMIC DNA]</scope>
    <source>
        <strain evidence="5">DSM 21054</strain>
    </source>
</reference>
<dbReference type="Pfam" id="PF18962">
    <property type="entry name" value="Por_Secre_tail"/>
    <property type="match status" value="1"/>
</dbReference>
<dbReference type="InterPro" id="IPR013783">
    <property type="entry name" value="Ig-like_fold"/>
</dbReference>
<dbReference type="EMBL" id="FTOR01000009">
    <property type="protein sequence ID" value="SIT30321.1"/>
    <property type="molecule type" value="Genomic_DNA"/>
</dbReference>
<dbReference type="AlphaFoldDB" id="A0A1N7R5D4"/>
<dbReference type="Proteomes" id="UP000186917">
    <property type="component" value="Unassembled WGS sequence"/>
</dbReference>
<dbReference type="SUPFAM" id="SSF89372">
    <property type="entry name" value="Fucose-specific lectin"/>
    <property type="match status" value="1"/>
</dbReference>
<evidence type="ECO:0000259" key="2">
    <source>
        <dbReference type="Pfam" id="PF18962"/>
    </source>
</evidence>
<protein>
    <submittedName>
        <fullName evidence="4">Por secretion system C-terminal sorting domain-containing protein</fullName>
    </submittedName>
</protein>
<evidence type="ECO:0000313" key="5">
    <source>
        <dbReference type="Proteomes" id="UP000186917"/>
    </source>
</evidence>
<dbReference type="Pfam" id="PF19081">
    <property type="entry name" value="Ig_7"/>
    <property type="match status" value="1"/>
</dbReference>
<dbReference type="NCBIfam" id="TIGR04183">
    <property type="entry name" value="Por_Secre_tail"/>
    <property type="match status" value="1"/>
</dbReference>